<feature type="domain" description="F-box" evidence="1">
    <location>
        <begin position="7"/>
        <end position="43"/>
    </location>
</feature>
<dbReference type="STRING" id="15368.A0A2K2D5B4"/>
<dbReference type="Pfam" id="PF00646">
    <property type="entry name" value="F-box"/>
    <property type="match status" value="1"/>
</dbReference>
<proteinExistence type="predicted"/>
<keyword evidence="4" id="KW-1185">Reference proteome</keyword>
<dbReference type="InterPro" id="IPR032675">
    <property type="entry name" value="LRR_dom_sf"/>
</dbReference>
<dbReference type="EMBL" id="CM000882">
    <property type="protein sequence ID" value="PNT69469.1"/>
    <property type="molecule type" value="Genomic_DNA"/>
</dbReference>
<evidence type="ECO:0000313" key="4">
    <source>
        <dbReference type="Proteomes" id="UP000008810"/>
    </source>
</evidence>
<organism evidence="2">
    <name type="scientific">Brachypodium distachyon</name>
    <name type="common">Purple false brome</name>
    <name type="synonym">Trachynia distachya</name>
    <dbReference type="NCBI Taxonomy" id="15368"/>
    <lineage>
        <taxon>Eukaryota</taxon>
        <taxon>Viridiplantae</taxon>
        <taxon>Streptophyta</taxon>
        <taxon>Embryophyta</taxon>
        <taxon>Tracheophyta</taxon>
        <taxon>Spermatophyta</taxon>
        <taxon>Magnoliopsida</taxon>
        <taxon>Liliopsida</taxon>
        <taxon>Poales</taxon>
        <taxon>Poaceae</taxon>
        <taxon>BOP clade</taxon>
        <taxon>Pooideae</taxon>
        <taxon>Stipodae</taxon>
        <taxon>Brachypodieae</taxon>
        <taxon>Brachypodium</taxon>
    </lineage>
</organism>
<dbReference type="PANTHER" id="PTHR32153">
    <property type="entry name" value="OJ000223_09.16 PROTEIN"/>
    <property type="match status" value="1"/>
</dbReference>
<dbReference type="Gene3D" id="3.80.10.10">
    <property type="entry name" value="Ribonuclease Inhibitor"/>
    <property type="match status" value="1"/>
</dbReference>
<dbReference type="InterPro" id="IPR001810">
    <property type="entry name" value="F-box_dom"/>
</dbReference>
<reference evidence="2 3" key="1">
    <citation type="journal article" date="2010" name="Nature">
        <title>Genome sequencing and analysis of the model grass Brachypodium distachyon.</title>
        <authorList>
            <consortium name="International Brachypodium Initiative"/>
        </authorList>
    </citation>
    <scope>NUCLEOTIDE SEQUENCE [LARGE SCALE GENOMIC DNA]</scope>
    <source>
        <strain evidence="2 3">Bd21</strain>
    </source>
</reference>
<dbReference type="EnsemblPlants" id="PNT69469">
    <property type="protein sequence ID" value="PNT69469"/>
    <property type="gene ID" value="BRADI_3g56050v3"/>
</dbReference>
<dbReference type="InterPro" id="IPR036047">
    <property type="entry name" value="F-box-like_dom_sf"/>
</dbReference>
<evidence type="ECO:0000259" key="1">
    <source>
        <dbReference type="PROSITE" id="PS50181"/>
    </source>
</evidence>
<dbReference type="AlphaFoldDB" id="A0A2K2D5B4"/>
<dbReference type="PROSITE" id="PS50181">
    <property type="entry name" value="FBOX"/>
    <property type="match status" value="1"/>
</dbReference>
<reference evidence="3" key="3">
    <citation type="submission" date="2018-08" db="UniProtKB">
        <authorList>
            <consortium name="EnsemblPlants"/>
        </authorList>
    </citation>
    <scope>IDENTIFICATION</scope>
    <source>
        <strain evidence="3">cv. Bd21</strain>
    </source>
</reference>
<dbReference type="OrthoDB" id="692734at2759"/>
<evidence type="ECO:0000313" key="2">
    <source>
        <dbReference type="EMBL" id="PNT69469.1"/>
    </source>
</evidence>
<dbReference type="SMART" id="SM00256">
    <property type="entry name" value="FBOX"/>
    <property type="match status" value="1"/>
</dbReference>
<dbReference type="SUPFAM" id="SSF81383">
    <property type="entry name" value="F-box domain"/>
    <property type="match status" value="1"/>
</dbReference>
<reference evidence="2" key="2">
    <citation type="submission" date="2017-06" db="EMBL/GenBank/DDBJ databases">
        <title>WGS assembly of Brachypodium distachyon.</title>
        <authorList>
            <consortium name="The International Brachypodium Initiative"/>
            <person name="Lucas S."/>
            <person name="Harmon-Smith M."/>
            <person name="Lail K."/>
            <person name="Tice H."/>
            <person name="Grimwood J."/>
            <person name="Bruce D."/>
            <person name="Barry K."/>
            <person name="Shu S."/>
            <person name="Lindquist E."/>
            <person name="Wang M."/>
            <person name="Pitluck S."/>
            <person name="Vogel J.P."/>
            <person name="Garvin D.F."/>
            <person name="Mockler T.C."/>
            <person name="Schmutz J."/>
            <person name="Rokhsar D."/>
            <person name="Bevan M.W."/>
        </authorList>
    </citation>
    <scope>NUCLEOTIDE SEQUENCE</scope>
    <source>
        <strain evidence="2">Bd21</strain>
    </source>
</reference>
<dbReference type="Gramene" id="PNT69469">
    <property type="protein sequence ID" value="PNT69469"/>
    <property type="gene ID" value="BRADI_3g56050v3"/>
</dbReference>
<dbReference type="InParanoid" id="A0A2K2D5B4"/>
<dbReference type="Proteomes" id="UP000008810">
    <property type="component" value="Chromosome 3"/>
</dbReference>
<accession>A0A2K2D5B4</accession>
<evidence type="ECO:0000313" key="3">
    <source>
        <dbReference type="EnsemblPlants" id="PNT69469"/>
    </source>
</evidence>
<name>A0A2K2D5B4_BRADI</name>
<dbReference type="Gene3D" id="1.20.1280.50">
    <property type="match status" value="1"/>
</dbReference>
<protein>
    <recommendedName>
        <fullName evidence="1">F-box domain-containing protein</fullName>
    </recommendedName>
</protein>
<gene>
    <name evidence="2" type="ORF">BRADI_3g56050v3</name>
</gene>
<dbReference type="InterPro" id="IPR044997">
    <property type="entry name" value="F-box_plant"/>
</dbReference>
<sequence>MQGDEGEDRLSKLPDDVLLSIVERLDIADAARTRILSRRWRQIPAMLSKVVIECRHRRSKLHRHDVGWPNSNLVEATRSILGSRTANLYTIDLLRLQFYLGDDSILIGKAVSNTMATQKVCLAEFTVMTKKDRTRCTHEEKLAYGRQLRSFIYACPNAFSGLTRLKLENLISETDFPKIFSTCTRLEFLRLHGCGMGMFSLLEVEHPLLSELEIADCSFEEVYLKWLPKITLLTFSDWISQHDPVTFGYVPLLQSMSINNTGLRHHKMLKLSELLGNTTISDLHLNFQSEKIWVEPEGPKELYQVRDHLCEMVWDKAERKMYGFSEEKKDKGLEWDASASDFKHQKLAVLRIFGFQTEDKFVSHIRRVMEAAVNLENIYLHNKTVCKRCQPWVEKPSRYPYTLKQKTSLRNKINHGIASLKFTSRIYQPASVNAAVCFRAQL</sequence>
<dbReference type="SUPFAM" id="SSF52047">
    <property type="entry name" value="RNI-like"/>
    <property type="match status" value="1"/>
</dbReference>